<dbReference type="EMBL" id="JARBHB010000006">
    <property type="protein sequence ID" value="KAJ8880451.1"/>
    <property type="molecule type" value="Genomic_DNA"/>
</dbReference>
<name>A0ABQ9H858_9NEOP</name>
<feature type="compositionally biased region" description="Basic and acidic residues" evidence="1">
    <location>
        <begin position="71"/>
        <end position="82"/>
    </location>
</feature>
<gene>
    <name evidence="2" type="ORF">PR048_016921</name>
</gene>
<keyword evidence="3" id="KW-1185">Reference proteome</keyword>
<accession>A0ABQ9H858</accession>
<feature type="region of interest" description="Disordered" evidence="1">
    <location>
        <begin position="59"/>
        <end position="95"/>
    </location>
</feature>
<feature type="compositionally biased region" description="Low complexity" evidence="1">
    <location>
        <begin position="59"/>
        <end position="70"/>
    </location>
</feature>
<evidence type="ECO:0000313" key="3">
    <source>
        <dbReference type="Proteomes" id="UP001159363"/>
    </source>
</evidence>
<evidence type="ECO:0000313" key="2">
    <source>
        <dbReference type="EMBL" id="KAJ8880451.1"/>
    </source>
</evidence>
<organism evidence="2 3">
    <name type="scientific">Dryococelus australis</name>
    <dbReference type="NCBI Taxonomy" id="614101"/>
    <lineage>
        <taxon>Eukaryota</taxon>
        <taxon>Metazoa</taxon>
        <taxon>Ecdysozoa</taxon>
        <taxon>Arthropoda</taxon>
        <taxon>Hexapoda</taxon>
        <taxon>Insecta</taxon>
        <taxon>Pterygota</taxon>
        <taxon>Neoptera</taxon>
        <taxon>Polyneoptera</taxon>
        <taxon>Phasmatodea</taxon>
        <taxon>Verophasmatodea</taxon>
        <taxon>Anareolatae</taxon>
        <taxon>Phasmatidae</taxon>
        <taxon>Eurycanthinae</taxon>
        <taxon>Dryococelus</taxon>
    </lineage>
</organism>
<comment type="caution">
    <text evidence="2">The sequence shown here is derived from an EMBL/GenBank/DDBJ whole genome shotgun (WGS) entry which is preliminary data.</text>
</comment>
<sequence length="95" mass="10571">MLSGASVFLLWQNYRLAKSARLVKSEDVPLPQNARPRPGPPSDELLQYLSLGADGRPLLTTLTPGSTSLPAEHEWTDHDYRELPPQPDSDTLVDY</sequence>
<protein>
    <submittedName>
        <fullName evidence="2">Uncharacterized protein</fullName>
    </submittedName>
</protein>
<evidence type="ECO:0000256" key="1">
    <source>
        <dbReference type="SAM" id="MobiDB-lite"/>
    </source>
</evidence>
<dbReference type="Proteomes" id="UP001159363">
    <property type="component" value="Chromosome 5"/>
</dbReference>
<reference evidence="2 3" key="1">
    <citation type="submission" date="2023-02" db="EMBL/GenBank/DDBJ databases">
        <title>LHISI_Scaffold_Assembly.</title>
        <authorList>
            <person name="Stuart O.P."/>
            <person name="Cleave R."/>
            <person name="Magrath M.J.L."/>
            <person name="Mikheyev A.S."/>
        </authorList>
    </citation>
    <scope>NUCLEOTIDE SEQUENCE [LARGE SCALE GENOMIC DNA]</scope>
    <source>
        <strain evidence="2">Daus_M_001</strain>
        <tissue evidence="2">Leg muscle</tissue>
    </source>
</reference>
<proteinExistence type="predicted"/>